<reference evidence="1 2" key="1">
    <citation type="submission" date="2020-08" db="EMBL/GenBank/DDBJ databases">
        <title>Bridging the membrane lipid divide: bacteria of the FCB group superphylum have the potential to synthesize archaeal ether lipids.</title>
        <authorList>
            <person name="Villanueva L."/>
            <person name="Von Meijenfeldt F.A.B."/>
            <person name="Westbye A.B."/>
            <person name="Yadav S."/>
            <person name="Hopmans E.C."/>
            <person name="Dutilh B.E."/>
            <person name="Sinninghe Damste J.S."/>
        </authorList>
    </citation>
    <scope>NUCLEOTIDE SEQUENCE [LARGE SCALE GENOMIC DNA]</scope>
    <source>
        <strain evidence="1">NIOZ-UU36</strain>
    </source>
</reference>
<comment type="caution">
    <text evidence="1">The sequence shown here is derived from an EMBL/GenBank/DDBJ whole genome shotgun (WGS) entry which is preliminary data.</text>
</comment>
<evidence type="ECO:0000313" key="2">
    <source>
        <dbReference type="Proteomes" id="UP000614469"/>
    </source>
</evidence>
<organism evidence="1 2">
    <name type="scientific">Candidatus Desulfolinea nitratireducens</name>
    <dbReference type="NCBI Taxonomy" id="2841698"/>
    <lineage>
        <taxon>Bacteria</taxon>
        <taxon>Bacillati</taxon>
        <taxon>Chloroflexota</taxon>
        <taxon>Anaerolineae</taxon>
        <taxon>Anaerolineales</taxon>
        <taxon>Anaerolineales incertae sedis</taxon>
        <taxon>Candidatus Desulfolinea</taxon>
    </lineage>
</organism>
<protein>
    <submittedName>
        <fullName evidence="1">Uncharacterized protein</fullName>
    </submittedName>
</protein>
<name>A0A8J6TDM2_9CHLR</name>
<evidence type="ECO:0000313" key="1">
    <source>
        <dbReference type="EMBL" id="MBC8334061.1"/>
    </source>
</evidence>
<sequence>MNPTPDSPEENDPNKEFFFPDLEELNNSKVPPEETRILVLTAEPYPDAKRVRINLEMTPYQVRPHLDMVLLDPAGMEVSTVSIIEPMAWKQEFTIHLRAERQDGKYKLIMRLFYPPTDEEDPKLFRLDIPVEDTDRAEFDFEIEEIKE</sequence>
<gene>
    <name evidence="1" type="ORF">H8E29_02245</name>
</gene>
<dbReference type="EMBL" id="JACNJN010000041">
    <property type="protein sequence ID" value="MBC8334061.1"/>
    <property type="molecule type" value="Genomic_DNA"/>
</dbReference>
<accession>A0A8J6TDM2</accession>
<dbReference type="Proteomes" id="UP000614469">
    <property type="component" value="Unassembled WGS sequence"/>
</dbReference>
<proteinExistence type="predicted"/>
<dbReference type="AlphaFoldDB" id="A0A8J6TDM2"/>